<dbReference type="AlphaFoldDB" id="A0A2J7ZY69"/>
<evidence type="ECO:0000256" key="1">
    <source>
        <dbReference type="SAM" id="MobiDB-lite"/>
    </source>
</evidence>
<dbReference type="OrthoDB" id="10402130at2759"/>
<keyword evidence="3" id="KW-1185">Reference proteome</keyword>
<evidence type="ECO:0000313" key="2">
    <source>
        <dbReference type="EMBL" id="PNH05210.1"/>
    </source>
</evidence>
<accession>A0A2J7ZY69</accession>
<comment type="caution">
    <text evidence="2">The sequence shown here is derived from an EMBL/GenBank/DDBJ whole genome shotgun (WGS) entry which is preliminary data.</text>
</comment>
<dbReference type="EMBL" id="PGGS01000324">
    <property type="protein sequence ID" value="PNH05210.1"/>
    <property type="molecule type" value="Genomic_DNA"/>
</dbReference>
<name>A0A2J7ZY69_9CHLO</name>
<dbReference type="Proteomes" id="UP000236333">
    <property type="component" value="Unassembled WGS sequence"/>
</dbReference>
<evidence type="ECO:0000313" key="3">
    <source>
        <dbReference type="Proteomes" id="UP000236333"/>
    </source>
</evidence>
<reference evidence="2 3" key="1">
    <citation type="journal article" date="2017" name="Mol. Biol. Evol.">
        <title>The 4-celled Tetrabaena socialis nuclear genome reveals the essential components for genetic control of cell number at the origin of multicellularity in the volvocine lineage.</title>
        <authorList>
            <person name="Featherston J."/>
            <person name="Arakaki Y."/>
            <person name="Hanschen E.R."/>
            <person name="Ferris P.J."/>
            <person name="Michod R.E."/>
            <person name="Olson B.J.S.C."/>
            <person name="Nozaki H."/>
            <person name="Durand P.M."/>
        </authorList>
    </citation>
    <scope>NUCLEOTIDE SEQUENCE [LARGE SCALE GENOMIC DNA]</scope>
    <source>
        <strain evidence="2 3">NIES-571</strain>
    </source>
</reference>
<organism evidence="2 3">
    <name type="scientific">Tetrabaena socialis</name>
    <dbReference type="NCBI Taxonomy" id="47790"/>
    <lineage>
        <taxon>Eukaryota</taxon>
        <taxon>Viridiplantae</taxon>
        <taxon>Chlorophyta</taxon>
        <taxon>core chlorophytes</taxon>
        <taxon>Chlorophyceae</taxon>
        <taxon>CS clade</taxon>
        <taxon>Chlamydomonadales</taxon>
        <taxon>Tetrabaenaceae</taxon>
        <taxon>Tetrabaena</taxon>
    </lineage>
</organism>
<feature type="compositionally biased region" description="Acidic residues" evidence="1">
    <location>
        <begin position="78"/>
        <end position="90"/>
    </location>
</feature>
<protein>
    <submittedName>
        <fullName evidence="2">Uncharacterized protein</fullName>
    </submittedName>
</protein>
<gene>
    <name evidence="2" type="ORF">TSOC_008566</name>
</gene>
<feature type="region of interest" description="Disordered" evidence="1">
    <location>
        <begin position="39"/>
        <end position="90"/>
    </location>
</feature>
<proteinExistence type="predicted"/>
<sequence length="90" mass="10092">MIFLPPLVPRHEEVVLKEGSEDAQITALERELEAKNAAIRDWQRTHPVVGKPDAPPDTREGNDEDVDINEGYVNEGSVDVDEDVDVEEEL</sequence>